<protein>
    <submittedName>
        <fullName evidence="1">Uncharacterized protein</fullName>
    </submittedName>
</protein>
<dbReference type="EMBL" id="BDIP01006023">
    <property type="protein sequence ID" value="GIQ90309.1"/>
    <property type="molecule type" value="Genomic_DNA"/>
</dbReference>
<feature type="non-terminal residue" evidence="1">
    <location>
        <position position="151"/>
    </location>
</feature>
<reference evidence="1 2" key="1">
    <citation type="journal article" date="2018" name="PLoS ONE">
        <title>The draft genome of Kipferlia bialata reveals reductive genome evolution in fornicate parasites.</title>
        <authorList>
            <person name="Tanifuji G."/>
            <person name="Takabayashi S."/>
            <person name="Kume K."/>
            <person name="Takagi M."/>
            <person name="Nakayama T."/>
            <person name="Kamikawa R."/>
            <person name="Inagaki Y."/>
            <person name="Hashimoto T."/>
        </authorList>
    </citation>
    <scope>NUCLEOTIDE SEQUENCE [LARGE SCALE GENOMIC DNA]</scope>
    <source>
        <strain evidence="1">NY0173</strain>
    </source>
</reference>
<sequence>PLADTSADPGDRHEMLPVGSVRSSSGWLYHGVSHAPSNHKRSFSTLGCITSTKNTMGRVSAQYRRSKGVDGDRERERVARGGGFTGSRMRTVSRFVGDGEGERERELHRRHTVIPIDGHPLAGSMGGGSGAVMSTAVSVADGDSTGANPLD</sequence>
<gene>
    <name evidence="1" type="ORF">KIPB_013053</name>
</gene>
<comment type="caution">
    <text evidence="1">The sequence shown here is derived from an EMBL/GenBank/DDBJ whole genome shotgun (WGS) entry which is preliminary data.</text>
</comment>
<proteinExistence type="predicted"/>
<name>A0A9K3D775_9EUKA</name>
<accession>A0A9K3D775</accession>
<organism evidence="1 2">
    <name type="scientific">Kipferlia bialata</name>
    <dbReference type="NCBI Taxonomy" id="797122"/>
    <lineage>
        <taxon>Eukaryota</taxon>
        <taxon>Metamonada</taxon>
        <taxon>Carpediemonas-like organisms</taxon>
        <taxon>Kipferlia</taxon>
    </lineage>
</organism>
<dbReference type="AlphaFoldDB" id="A0A9K3D775"/>
<evidence type="ECO:0000313" key="1">
    <source>
        <dbReference type="EMBL" id="GIQ90309.1"/>
    </source>
</evidence>
<keyword evidence="2" id="KW-1185">Reference proteome</keyword>
<dbReference type="Proteomes" id="UP000265618">
    <property type="component" value="Unassembled WGS sequence"/>
</dbReference>
<evidence type="ECO:0000313" key="2">
    <source>
        <dbReference type="Proteomes" id="UP000265618"/>
    </source>
</evidence>